<feature type="region of interest" description="Disordered" evidence="1">
    <location>
        <begin position="68"/>
        <end position="108"/>
    </location>
</feature>
<dbReference type="SMART" id="SM00233">
    <property type="entry name" value="PH"/>
    <property type="match status" value="2"/>
</dbReference>
<feature type="compositionally biased region" description="Pro residues" evidence="1">
    <location>
        <begin position="1"/>
        <end position="10"/>
    </location>
</feature>
<dbReference type="PROSITE" id="PS50003">
    <property type="entry name" value="PH_DOMAIN"/>
    <property type="match status" value="2"/>
</dbReference>
<proteinExistence type="predicted"/>
<keyword evidence="4" id="KW-1185">Reference proteome</keyword>
<name>A0AAD7N471_9AGAR</name>
<dbReference type="PANTHER" id="PTHR14336:SF8">
    <property type="entry name" value="PROTEIN OPY1"/>
    <property type="match status" value="1"/>
</dbReference>
<dbReference type="EMBL" id="JARKIB010000082">
    <property type="protein sequence ID" value="KAJ7745741.1"/>
    <property type="molecule type" value="Genomic_DNA"/>
</dbReference>
<feature type="region of interest" description="Disordered" evidence="1">
    <location>
        <begin position="439"/>
        <end position="476"/>
    </location>
</feature>
<evidence type="ECO:0000256" key="1">
    <source>
        <dbReference type="SAM" id="MobiDB-lite"/>
    </source>
</evidence>
<dbReference type="FunFam" id="2.30.29.30:FF:000286">
    <property type="entry name" value="PH-protein kinase domain containing protein"/>
    <property type="match status" value="1"/>
</dbReference>
<feature type="compositionally biased region" description="Polar residues" evidence="1">
    <location>
        <begin position="458"/>
        <end position="469"/>
    </location>
</feature>
<protein>
    <submittedName>
        <fullName evidence="3">Pleckstrin-like protein</fullName>
    </submittedName>
</protein>
<feature type="compositionally biased region" description="Pro residues" evidence="1">
    <location>
        <begin position="232"/>
        <end position="241"/>
    </location>
</feature>
<dbReference type="SUPFAM" id="SSF50729">
    <property type="entry name" value="PH domain-like"/>
    <property type="match status" value="2"/>
</dbReference>
<dbReference type="InterPro" id="IPR001849">
    <property type="entry name" value="PH_domain"/>
</dbReference>
<reference evidence="3" key="1">
    <citation type="submission" date="2023-03" db="EMBL/GenBank/DDBJ databases">
        <title>Massive genome expansion in bonnet fungi (Mycena s.s.) driven by repeated elements and novel gene families across ecological guilds.</title>
        <authorList>
            <consortium name="Lawrence Berkeley National Laboratory"/>
            <person name="Harder C.B."/>
            <person name="Miyauchi S."/>
            <person name="Viragh M."/>
            <person name="Kuo A."/>
            <person name="Thoen E."/>
            <person name="Andreopoulos B."/>
            <person name="Lu D."/>
            <person name="Skrede I."/>
            <person name="Drula E."/>
            <person name="Henrissat B."/>
            <person name="Morin E."/>
            <person name="Kohler A."/>
            <person name="Barry K."/>
            <person name="LaButti K."/>
            <person name="Morin E."/>
            <person name="Salamov A."/>
            <person name="Lipzen A."/>
            <person name="Mereny Z."/>
            <person name="Hegedus B."/>
            <person name="Baldrian P."/>
            <person name="Stursova M."/>
            <person name="Weitz H."/>
            <person name="Taylor A."/>
            <person name="Grigoriev I.V."/>
            <person name="Nagy L.G."/>
            <person name="Martin F."/>
            <person name="Kauserud H."/>
        </authorList>
    </citation>
    <scope>NUCLEOTIDE SEQUENCE</scope>
    <source>
        <strain evidence="3">CBHHK182m</strain>
    </source>
</reference>
<sequence length="496" mass="53110">MSSIAPPPSPQEIHRKLSVHSIPSKSPRVIVSGTESDSDSILASDALTSGAGASGGVYTATSAQPLLSSIAERRSGSGGEDSEDEDADEEEGGWKTADARKAPFPHGSADESVIKAGYLWKKGERRKTWKKRWFVLRPAHLAYYKTAAEYQLLRLLDLSDVHSCTKVALKRHENTFGLVSPIRTFYLQAKNPGEVHDWVKAIDAARLALVAASSGTASNPIPIPRGRIRSQAPPPVTPSPPLHGYYMTSSDSDDASPSGQRSYSVSSQTRPNVSINAGGTSPSATSPSAKGHAVDPAKMILSGYLMKCGSKRRNWRKRWFVLTGEQLVYSGSHMDTKPHRRFPFAEILDALEYDLPANRQNPLGAPPTTPIAEEDAHTAHTFKIVTTKRTLLLCAPNEEDEIKWLGAVRALIARRSGSGGMPGDLVKIAGLGNDVSPTASGMSSGGSGLITRVRRPSASGSAGQPTTTPHAHGDYTRGLMKRNTAQKEANTVCGSF</sequence>
<dbReference type="PANTHER" id="PTHR14336">
    <property type="entry name" value="TANDEM PH DOMAIN CONTAINING PROTEIN"/>
    <property type="match status" value="1"/>
</dbReference>
<dbReference type="InterPro" id="IPR011993">
    <property type="entry name" value="PH-like_dom_sf"/>
</dbReference>
<dbReference type="InterPro" id="IPR051707">
    <property type="entry name" value="PI-Interact_SigTrans_Reg"/>
</dbReference>
<feature type="compositionally biased region" description="Acidic residues" evidence="1">
    <location>
        <begin position="80"/>
        <end position="91"/>
    </location>
</feature>
<feature type="compositionally biased region" description="Polar residues" evidence="1">
    <location>
        <begin position="247"/>
        <end position="288"/>
    </location>
</feature>
<gene>
    <name evidence="3" type="ORF">B0H16DRAFT_1663943</name>
</gene>
<feature type="domain" description="PH" evidence="2">
    <location>
        <begin position="112"/>
        <end position="207"/>
    </location>
</feature>
<evidence type="ECO:0000313" key="4">
    <source>
        <dbReference type="Proteomes" id="UP001215598"/>
    </source>
</evidence>
<dbReference type="Gene3D" id="2.30.29.30">
    <property type="entry name" value="Pleckstrin-homology domain (PH domain)/Phosphotyrosine-binding domain (PTB)"/>
    <property type="match status" value="2"/>
</dbReference>
<dbReference type="AlphaFoldDB" id="A0AAD7N471"/>
<feature type="region of interest" description="Disordered" evidence="1">
    <location>
        <begin position="1"/>
        <end position="41"/>
    </location>
</feature>
<feature type="region of interest" description="Disordered" evidence="1">
    <location>
        <begin position="220"/>
        <end position="292"/>
    </location>
</feature>
<comment type="caution">
    <text evidence="3">The sequence shown here is derived from an EMBL/GenBank/DDBJ whole genome shotgun (WGS) entry which is preliminary data.</text>
</comment>
<evidence type="ECO:0000259" key="2">
    <source>
        <dbReference type="PROSITE" id="PS50003"/>
    </source>
</evidence>
<dbReference type="Pfam" id="PF00169">
    <property type="entry name" value="PH"/>
    <property type="match status" value="2"/>
</dbReference>
<feature type="domain" description="PH" evidence="2">
    <location>
        <begin position="298"/>
        <end position="413"/>
    </location>
</feature>
<accession>A0AAD7N471</accession>
<organism evidence="3 4">
    <name type="scientific">Mycena metata</name>
    <dbReference type="NCBI Taxonomy" id="1033252"/>
    <lineage>
        <taxon>Eukaryota</taxon>
        <taxon>Fungi</taxon>
        <taxon>Dikarya</taxon>
        <taxon>Basidiomycota</taxon>
        <taxon>Agaricomycotina</taxon>
        <taxon>Agaricomycetes</taxon>
        <taxon>Agaricomycetidae</taxon>
        <taxon>Agaricales</taxon>
        <taxon>Marasmiineae</taxon>
        <taxon>Mycenaceae</taxon>
        <taxon>Mycena</taxon>
    </lineage>
</organism>
<dbReference type="Proteomes" id="UP001215598">
    <property type="component" value="Unassembled WGS sequence"/>
</dbReference>
<evidence type="ECO:0000313" key="3">
    <source>
        <dbReference type="EMBL" id="KAJ7745741.1"/>
    </source>
</evidence>